<comment type="subcellular location">
    <subcellularLocation>
        <location evidence="1">Membrane</location>
    </subcellularLocation>
</comment>
<dbReference type="Proteomes" id="UP001161247">
    <property type="component" value="Chromosome 4"/>
</dbReference>
<dbReference type="GO" id="GO:0016705">
    <property type="term" value="F:oxidoreductase activity, acting on paired donors, with incorporation or reduction of molecular oxygen"/>
    <property type="evidence" value="ECO:0007669"/>
    <property type="project" value="InterPro"/>
</dbReference>
<dbReference type="Pfam" id="PF00067">
    <property type="entry name" value="p450"/>
    <property type="match status" value="1"/>
</dbReference>
<dbReference type="PRINTS" id="PR00463">
    <property type="entry name" value="EP450I"/>
</dbReference>
<dbReference type="PRINTS" id="PR00385">
    <property type="entry name" value="P450"/>
</dbReference>
<evidence type="ECO:0000256" key="12">
    <source>
        <dbReference type="SAM" id="Phobius"/>
    </source>
</evidence>
<evidence type="ECO:0000256" key="6">
    <source>
        <dbReference type="ARBA" id="ARBA00022989"/>
    </source>
</evidence>
<organism evidence="13 14">
    <name type="scientific">Oldenlandia corymbosa var. corymbosa</name>
    <dbReference type="NCBI Taxonomy" id="529605"/>
    <lineage>
        <taxon>Eukaryota</taxon>
        <taxon>Viridiplantae</taxon>
        <taxon>Streptophyta</taxon>
        <taxon>Embryophyta</taxon>
        <taxon>Tracheophyta</taxon>
        <taxon>Spermatophyta</taxon>
        <taxon>Magnoliopsida</taxon>
        <taxon>eudicotyledons</taxon>
        <taxon>Gunneridae</taxon>
        <taxon>Pentapetalae</taxon>
        <taxon>asterids</taxon>
        <taxon>lamiids</taxon>
        <taxon>Gentianales</taxon>
        <taxon>Rubiaceae</taxon>
        <taxon>Rubioideae</taxon>
        <taxon>Spermacoceae</taxon>
        <taxon>Hedyotis-Oldenlandia complex</taxon>
        <taxon>Oldenlandia</taxon>
    </lineage>
</organism>
<dbReference type="InterPro" id="IPR001128">
    <property type="entry name" value="Cyt_P450"/>
</dbReference>
<keyword evidence="7" id="KW-0560">Oxidoreductase</keyword>
<evidence type="ECO:0000256" key="11">
    <source>
        <dbReference type="PIRSR" id="PIRSR602401-1"/>
    </source>
</evidence>
<evidence type="ECO:0000256" key="7">
    <source>
        <dbReference type="ARBA" id="ARBA00023002"/>
    </source>
</evidence>
<dbReference type="GO" id="GO:0005506">
    <property type="term" value="F:iron ion binding"/>
    <property type="evidence" value="ECO:0007669"/>
    <property type="project" value="InterPro"/>
</dbReference>
<evidence type="ECO:0000313" key="13">
    <source>
        <dbReference type="EMBL" id="CAI9101619.1"/>
    </source>
</evidence>
<dbReference type="GO" id="GO:0020037">
    <property type="term" value="F:heme binding"/>
    <property type="evidence" value="ECO:0007669"/>
    <property type="project" value="InterPro"/>
</dbReference>
<keyword evidence="14" id="KW-1185">Reference proteome</keyword>
<dbReference type="InterPro" id="IPR036396">
    <property type="entry name" value="Cyt_P450_sf"/>
</dbReference>
<dbReference type="PANTHER" id="PTHR47950">
    <property type="entry name" value="CYTOCHROME P450, FAMILY 76, SUBFAMILY C, POLYPEPTIDE 5-RELATED"/>
    <property type="match status" value="1"/>
</dbReference>
<keyword evidence="3 11" id="KW-0349">Heme</keyword>
<evidence type="ECO:0000313" key="14">
    <source>
        <dbReference type="Proteomes" id="UP001161247"/>
    </source>
</evidence>
<dbReference type="GO" id="GO:0004497">
    <property type="term" value="F:monooxygenase activity"/>
    <property type="evidence" value="ECO:0007669"/>
    <property type="project" value="UniProtKB-KW"/>
</dbReference>
<comment type="cofactor">
    <cofactor evidence="11">
        <name>heme</name>
        <dbReference type="ChEBI" id="CHEBI:30413"/>
    </cofactor>
</comment>
<keyword evidence="6 12" id="KW-1133">Transmembrane helix</keyword>
<dbReference type="PANTHER" id="PTHR47950:SF4">
    <property type="entry name" value="GERANIOL 8-HYDROXYLASE-LIKE"/>
    <property type="match status" value="1"/>
</dbReference>
<reference evidence="13" key="1">
    <citation type="submission" date="2023-03" db="EMBL/GenBank/DDBJ databases">
        <authorList>
            <person name="Julca I."/>
        </authorList>
    </citation>
    <scope>NUCLEOTIDE SEQUENCE</scope>
</reference>
<dbReference type="EMBL" id="OX459121">
    <property type="protein sequence ID" value="CAI9101619.1"/>
    <property type="molecule type" value="Genomic_DNA"/>
</dbReference>
<comment type="similarity">
    <text evidence="2">Belongs to the cytochrome P450 family.</text>
</comment>
<evidence type="ECO:0000256" key="3">
    <source>
        <dbReference type="ARBA" id="ARBA00022617"/>
    </source>
</evidence>
<dbReference type="InterPro" id="IPR002401">
    <property type="entry name" value="Cyt_P450_E_grp-I"/>
</dbReference>
<accession>A0AAV1D3P8</accession>
<protein>
    <submittedName>
        <fullName evidence="13">OLC1v1038987C1</fullName>
    </submittedName>
</protein>
<evidence type="ECO:0000256" key="8">
    <source>
        <dbReference type="ARBA" id="ARBA00023004"/>
    </source>
</evidence>
<evidence type="ECO:0000256" key="9">
    <source>
        <dbReference type="ARBA" id="ARBA00023033"/>
    </source>
</evidence>
<sequence length="504" mass="57247">MDISTTTILSYLVLYSVIWLCFYLLTGRLRSGRRSIRIPPGPSQIPLIGNLHQIGQKPHRSFAQLSKIYGPLMSVKLGTKLTVLVSSAGVAREVLQTHDRICSSRPIPMAARVLDHHKFSVGWLPASAQWRNIRKMCQEQIFSTQRLDRSQGLRQEKLKELGDYLRDCSRIGKVVDIGEAAFTTSLNLLSRTLFSIDFASYDTDSSQELKEIMWAVMKSFGTSNFSDFFPVLQLIGLQGIAREARLSFGKMFDIFDRIIKKRKLDRGLPSSETKKKDLLEALLDENIKNESEFSINVLKHLLFDLLVAGVDTTAATVEWVMAELLRNPEKLEITREELKRVIGKKENVQESDISRLPYLQAIVKETFRLHPPVPLLMPHKADEDVEINGYTVPKDTQILINAWAIGRDEETWTQPEMFMPERFLESEIDVKGMHFELIPFGAGRRICSGLPLAYRMTHLLVASFIHNIDWKLEGGIKPEDLDMDEKVGLTVEKALPLKASPTLL</sequence>
<dbReference type="FunFam" id="1.10.630.10:FF:000007">
    <property type="entry name" value="Cytochrome P450 76C4"/>
    <property type="match status" value="1"/>
</dbReference>
<evidence type="ECO:0000256" key="1">
    <source>
        <dbReference type="ARBA" id="ARBA00004370"/>
    </source>
</evidence>
<feature type="transmembrane region" description="Helical" evidence="12">
    <location>
        <begin position="6"/>
        <end position="25"/>
    </location>
</feature>
<keyword evidence="5 11" id="KW-0479">Metal-binding</keyword>
<gene>
    <name evidence="13" type="ORF">OLC1_LOCUS11170</name>
</gene>
<name>A0AAV1D3P8_OLDCO</name>
<keyword evidence="8 11" id="KW-0408">Iron</keyword>
<evidence type="ECO:0000256" key="5">
    <source>
        <dbReference type="ARBA" id="ARBA00022723"/>
    </source>
</evidence>
<dbReference type="GO" id="GO:0016020">
    <property type="term" value="C:membrane"/>
    <property type="evidence" value="ECO:0007669"/>
    <property type="project" value="UniProtKB-SubCell"/>
</dbReference>
<feature type="binding site" description="axial binding residue" evidence="11">
    <location>
        <position position="447"/>
    </location>
    <ligand>
        <name>heme</name>
        <dbReference type="ChEBI" id="CHEBI:30413"/>
    </ligand>
    <ligandPart>
        <name>Fe</name>
        <dbReference type="ChEBI" id="CHEBI:18248"/>
    </ligandPart>
</feature>
<dbReference type="Gene3D" id="1.10.630.10">
    <property type="entry name" value="Cytochrome P450"/>
    <property type="match status" value="1"/>
</dbReference>
<keyword evidence="10 12" id="KW-0472">Membrane</keyword>
<proteinExistence type="inferred from homology"/>
<dbReference type="CDD" id="cd11073">
    <property type="entry name" value="CYP76-like"/>
    <property type="match status" value="1"/>
</dbReference>
<dbReference type="SUPFAM" id="SSF48264">
    <property type="entry name" value="Cytochrome P450"/>
    <property type="match status" value="1"/>
</dbReference>
<evidence type="ECO:0000256" key="4">
    <source>
        <dbReference type="ARBA" id="ARBA00022692"/>
    </source>
</evidence>
<evidence type="ECO:0000256" key="2">
    <source>
        <dbReference type="ARBA" id="ARBA00010617"/>
    </source>
</evidence>
<keyword evidence="4 12" id="KW-0812">Transmembrane</keyword>
<keyword evidence="9" id="KW-0503">Monooxygenase</keyword>
<dbReference type="AlphaFoldDB" id="A0AAV1D3P8"/>
<evidence type="ECO:0000256" key="10">
    <source>
        <dbReference type="ARBA" id="ARBA00023136"/>
    </source>
</evidence>